<sequence length="57" mass="6688">MIDIKCIRFIESILWELENGEPVAIKEPLKIKYILESKQDSKENIESKNISKQNINL</sequence>
<protein>
    <submittedName>
        <fullName evidence="1">Uncharacterized protein</fullName>
    </submittedName>
</protein>
<dbReference type="RefSeq" id="WP_160659354.1">
    <property type="nucleotide sequence ID" value="NZ_JRMP02000012.1"/>
</dbReference>
<proteinExistence type="predicted"/>
<name>A0A6B0HV95_9HELI</name>
<dbReference type="Proteomes" id="UP000477070">
    <property type="component" value="Unassembled WGS sequence"/>
</dbReference>
<comment type="caution">
    <text evidence="1">The sequence shown here is derived from an EMBL/GenBank/DDBJ whole genome shotgun (WGS) entry which is preliminary data.</text>
</comment>
<dbReference type="AlphaFoldDB" id="A0A6B0HV95"/>
<organism evidence="1 2">
    <name type="scientific">Helicobacter saguini</name>
    <dbReference type="NCBI Taxonomy" id="1548018"/>
    <lineage>
        <taxon>Bacteria</taxon>
        <taxon>Pseudomonadati</taxon>
        <taxon>Campylobacterota</taxon>
        <taxon>Epsilonproteobacteria</taxon>
        <taxon>Campylobacterales</taxon>
        <taxon>Helicobacteraceae</taxon>
        <taxon>Helicobacter</taxon>
    </lineage>
</organism>
<reference evidence="1 2" key="1">
    <citation type="submission" date="2019-12" db="EMBL/GenBank/DDBJ databases">
        <title>Multi-Generational Helicobacter saguini Isolates.</title>
        <authorList>
            <person name="Mannion A."/>
            <person name="Shen Z."/>
            <person name="Fox J.G."/>
        </authorList>
    </citation>
    <scope>NUCLEOTIDE SEQUENCE [LARGE SCALE GENOMIC DNA]</scope>
    <source>
        <strain evidence="2">16-048 (F4)</strain>
    </source>
</reference>
<evidence type="ECO:0000313" key="1">
    <source>
        <dbReference type="EMBL" id="MWV70104.1"/>
    </source>
</evidence>
<dbReference type="EMBL" id="QBIU01000002">
    <property type="protein sequence ID" value="MWV70104.1"/>
    <property type="molecule type" value="Genomic_DNA"/>
</dbReference>
<gene>
    <name evidence="1" type="ORF">DCO61_08875</name>
</gene>
<evidence type="ECO:0000313" key="2">
    <source>
        <dbReference type="Proteomes" id="UP000477070"/>
    </source>
</evidence>
<accession>A0A6B0HV95</accession>